<dbReference type="AlphaFoldDB" id="A0A8S9SNC6"/>
<comment type="caution">
    <text evidence="1">The sequence shown here is derived from an EMBL/GenBank/DDBJ whole genome shotgun (WGS) entry which is preliminary data.</text>
</comment>
<dbReference type="Proteomes" id="UP000712600">
    <property type="component" value="Unassembled WGS sequence"/>
</dbReference>
<name>A0A8S9SNC6_BRACR</name>
<proteinExistence type="predicted"/>
<gene>
    <name evidence="1" type="ORF">F2Q69_00035179</name>
</gene>
<evidence type="ECO:0000313" key="1">
    <source>
        <dbReference type="EMBL" id="KAF3603106.1"/>
    </source>
</evidence>
<dbReference type="EMBL" id="QGKX02000004">
    <property type="protein sequence ID" value="KAF3603106.1"/>
    <property type="molecule type" value="Genomic_DNA"/>
</dbReference>
<sequence>MSNDTPFRPSIDTTTELSIDDPSSELYRAEKSEHEYSLQDEADGYIVPKFISEEAILRACSLQALNQVSYIIAINEKRKKTRAVSNLRERRNVSKAARGIKELARGEVCVACVSFLHFFLSLSLSVSFLSVVKAKGDIFISPVRSLSSTKRPRLRRWLSSTMGNGALSICCSPPPTKTASSLSLFLSSPRRKAPPLQSVALFDQKVTSLSKAVDEEGKRHIYRWLSSTHENGDQSLCFFPLLGETASSLSVSSQANRKYEEPLICFDFVPVFVSLMDCRRGVIKIEIVMNVLAICQLDSSSSQATETKRPPGVQAAKGARGKKMMVEENALNEFQTVVD</sequence>
<evidence type="ECO:0000313" key="2">
    <source>
        <dbReference type="Proteomes" id="UP000712600"/>
    </source>
</evidence>
<protein>
    <submittedName>
        <fullName evidence="1">Uncharacterized protein</fullName>
    </submittedName>
</protein>
<accession>A0A8S9SNC6</accession>
<organism evidence="1 2">
    <name type="scientific">Brassica cretica</name>
    <name type="common">Mustard</name>
    <dbReference type="NCBI Taxonomy" id="69181"/>
    <lineage>
        <taxon>Eukaryota</taxon>
        <taxon>Viridiplantae</taxon>
        <taxon>Streptophyta</taxon>
        <taxon>Embryophyta</taxon>
        <taxon>Tracheophyta</taxon>
        <taxon>Spermatophyta</taxon>
        <taxon>Magnoliopsida</taxon>
        <taxon>eudicotyledons</taxon>
        <taxon>Gunneridae</taxon>
        <taxon>Pentapetalae</taxon>
        <taxon>rosids</taxon>
        <taxon>malvids</taxon>
        <taxon>Brassicales</taxon>
        <taxon>Brassicaceae</taxon>
        <taxon>Brassiceae</taxon>
        <taxon>Brassica</taxon>
    </lineage>
</organism>
<reference evidence="1" key="1">
    <citation type="submission" date="2019-12" db="EMBL/GenBank/DDBJ databases">
        <title>Genome sequencing and annotation of Brassica cretica.</title>
        <authorList>
            <person name="Studholme D.J."/>
            <person name="Sarris P."/>
        </authorList>
    </citation>
    <scope>NUCLEOTIDE SEQUENCE</scope>
    <source>
        <strain evidence="1">PFS-109/04</strain>
        <tissue evidence="1">Leaf</tissue>
    </source>
</reference>